<dbReference type="Proteomes" id="UP001368328">
    <property type="component" value="Chromosome"/>
</dbReference>
<feature type="domain" description="EamA" evidence="4">
    <location>
        <begin position="150"/>
        <end position="284"/>
    </location>
</feature>
<feature type="transmembrane region" description="Helical" evidence="3">
    <location>
        <begin position="68"/>
        <end position="87"/>
    </location>
</feature>
<accession>A0ABZ2MTA0</accession>
<feature type="transmembrane region" description="Helical" evidence="3">
    <location>
        <begin position="35"/>
        <end position="56"/>
    </location>
</feature>
<dbReference type="PANTHER" id="PTHR22911:SF137">
    <property type="entry name" value="SOLUTE CARRIER FAMILY 35 MEMBER G2-RELATED"/>
    <property type="match status" value="1"/>
</dbReference>
<dbReference type="SUPFAM" id="SSF103481">
    <property type="entry name" value="Multidrug resistance efflux transporter EmrE"/>
    <property type="match status" value="2"/>
</dbReference>
<evidence type="ECO:0000259" key="4">
    <source>
        <dbReference type="Pfam" id="PF00892"/>
    </source>
</evidence>
<dbReference type="PANTHER" id="PTHR22911">
    <property type="entry name" value="ACYL-MALONYL CONDENSING ENZYME-RELATED"/>
    <property type="match status" value="1"/>
</dbReference>
<feature type="transmembrane region" description="Helical" evidence="3">
    <location>
        <begin position="267"/>
        <end position="287"/>
    </location>
</feature>
<evidence type="ECO:0000256" key="3">
    <source>
        <dbReference type="SAM" id="Phobius"/>
    </source>
</evidence>
<comment type="similarity">
    <text evidence="2">Belongs to the EamA transporter family.</text>
</comment>
<feature type="transmembrane region" description="Helical" evidence="3">
    <location>
        <begin position="93"/>
        <end position="112"/>
    </location>
</feature>
<evidence type="ECO:0000256" key="1">
    <source>
        <dbReference type="ARBA" id="ARBA00004127"/>
    </source>
</evidence>
<feature type="domain" description="EamA" evidence="4">
    <location>
        <begin position="6"/>
        <end position="140"/>
    </location>
</feature>
<feature type="transmembrane region" description="Helical" evidence="3">
    <location>
        <begin position="7"/>
        <end position="29"/>
    </location>
</feature>
<keyword evidence="3" id="KW-0812">Transmembrane</keyword>
<dbReference type="RefSeq" id="WP_338787351.1">
    <property type="nucleotide sequence ID" value="NZ_CP147403.1"/>
</dbReference>
<dbReference type="PROSITE" id="PS51257">
    <property type="entry name" value="PROKAR_LIPOPROTEIN"/>
    <property type="match status" value="1"/>
</dbReference>
<keyword evidence="3" id="KW-0472">Membrane</keyword>
<feature type="transmembrane region" description="Helical" evidence="3">
    <location>
        <begin position="242"/>
        <end position="261"/>
    </location>
</feature>
<comment type="subcellular location">
    <subcellularLocation>
        <location evidence="1">Endomembrane system</location>
        <topology evidence="1">Multi-pass membrane protein</topology>
    </subcellularLocation>
</comment>
<evidence type="ECO:0000313" key="6">
    <source>
        <dbReference type="Proteomes" id="UP001368328"/>
    </source>
</evidence>
<keyword evidence="6" id="KW-1185">Reference proteome</keyword>
<feature type="transmembrane region" description="Helical" evidence="3">
    <location>
        <begin position="124"/>
        <end position="141"/>
    </location>
</feature>
<organism evidence="5 6">
    <name type="scientific">Metabacillus rhizosphaerae</name>
    <dbReference type="NCBI Taxonomy" id="3117747"/>
    <lineage>
        <taxon>Bacteria</taxon>
        <taxon>Bacillati</taxon>
        <taxon>Bacillota</taxon>
        <taxon>Bacilli</taxon>
        <taxon>Bacillales</taxon>
        <taxon>Bacillaceae</taxon>
        <taxon>Metabacillus</taxon>
    </lineage>
</organism>
<dbReference type="EMBL" id="CP147403">
    <property type="protein sequence ID" value="WXB88471.1"/>
    <property type="molecule type" value="Genomic_DNA"/>
</dbReference>
<gene>
    <name evidence="5" type="ORF">WCV66_25310</name>
</gene>
<dbReference type="InterPro" id="IPR037185">
    <property type="entry name" value="EmrE-like"/>
</dbReference>
<evidence type="ECO:0000256" key="2">
    <source>
        <dbReference type="ARBA" id="ARBA00007362"/>
    </source>
</evidence>
<feature type="transmembrane region" description="Helical" evidence="3">
    <location>
        <begin position="147"/>
        <end position="167"/>
    </location>
</feature>
<reference evidence="5 6" key="1">
    <citation type="submission" date="2024-02" db="EMBL/GenBank/DDBJ databases">
        <title>Seven novel Bacillus-like species.</title>
        <authorList>
            <person name="Liu G."/>
        </authorList>
    </citation>
    <scope>NUCLEOTIDE SEQUENCE [LARGE SCALE GENOMIC DNA]</scope>
    <source>
        <strain evidence="5 6">FJAT-53654</strain>
    </source>
</reference>
<sequence length="311" mass="34883">MNKNIYGSFLVLVSASCFGVMGILAKYAYAFNISIGTLLFFRFFFAAVLFWSWILYKKIPYQLKVKQIPILFIMGTGGYAAMGILLFTSFSLLPVSLASTVYYLYPVFVVILNSLLSRQSFEKFQIVVILFSLIGLYFMLGADFSQINIIGLICGLGCAVLYSGYILLTEKIQADINLFVSAAFVTSFATIALFIFSMFREDFTLEFHSLGWFPILGVAFFSTFLSILTFAMGIQRIGSSKAALLSIFEPIVTVLLSYFLFQEILAQTQKLGIVLILLSALLTNIIWRKNSLTKKDGKSILYEVTTQSDKR</sequence>
<feature type="transmembrane region" description="Helical" evidence="3">
    <location>
        <begin position="211"/>
        <end position="230"/>
    </location>
</feature>
<proteinExistence type="inferred from homology"/>
<dbReference type="InterPro" id="IPR000620">
    <property type="entry name" value="EamA_dom"/>
</dbReference>
<protein>
    <submittedName>
        <fullName evidence="5">DMT family transporter</fullName>
    </submittedName>
</protein>
<keyword evidence="3" id="KW-1133">Transmembrane helix</keyword>
<name>A0ABZ2MTA0_9BACI</name>
<dbReference type="Pfam" id="PF00892">
    <property type="entry name" value="EamA"/>
    <property type="match status" value="2"/>
</dbReference>
<evidence type="ECO:0000313" key="5">
    <source>
        <dbReference type="EMBL" id="WXB88471.1"/>
    </source>
</evidence>
<feature type="transmembrane region" description="Helical" evidence="3">
    <location>
        <begin position="179"/>
        <end position="199"/>
    </location>
</feature>